<evidence type="ECO:0000256" key="1">
    <source>
        <dbReference type="ARBA" id="ARBA00023125"/>
    </source>
</evidence>
<feature type="domain" description="HTH tetR-type" evidence="3">
    <location>
        <begin position="35"/>
        <end position="95"/>
    </location>
</feature>
<dbReference type="EMBL" id="CP049362">
    <property type="protein sequence ID" value="QXX79233.1"/>
    <property type="molecule type" value="Genomic_DNA"/>
</dbReference>
<dbReference type="InterPro" id="IPR009057">
    <property type="entry name" value="Homeodomain-like_sf"/>
</dbReference>
<dbReference type="InterPro" id="IPR001647">
    <property type="entry name" value="HTH_TetR"/>
</dbReference>
<feature type="DNA-binding region" description="H-T-H motif" evidence="2">
    <location>
        <begin position="58"/>
        <end position="77"/>
    </location>
</feature>
<accession>A0ABX8ST68</accession>
<reference evidence="4 5" key="1">
    <citation type="submission" date="2020-02" db="EMBL/GenBank/DDBJ databases">
        <title>Partial ammonium oxidation to N2 by heterotrophic bacteria.</title>
        <authorList>
            <person name="Wu M."/>
        </authorList>
    </citation>
    <scope>NUCLEOTIDE SEQUENCE [LARGE SCALE GENOMIC DNA]</scope>
    <source>
        <strain evidence="4 5">HO-1</strain>
    </source>
</reference>
<keyword evidence="5" id="KW-1185">Reference proteome</keyword>
<gene>
    <name evidence="4" type="ORF">FE795_09545</name>
</gene>
<organism evidence="4 5">
    <name type="scientific">Alcaligenes ammonioxydans</name>
    <dbReference type="NCBI Taxonomy" id="2582914"/>
    <lineage>
        <taxon>Bacteria</taxon>
        <taxon>Pseudomonadati</taxon>
        <taxon>Pseudomonadota</taxon>
        <taxon>Betaproteobacteria</taxon>
        <taxon>Burkholderiales</taxon>
        <taxon>Alcaligenaceae</taxon>
        <taxon>Alcaligenes</taxon>
    </lineage>
</organism>
<proteinExistence type="predicted"/>
<dbReference type="InterPro" id="IPR036271">
    <property type="entry name" value="Tet_transcr_reg_TetR-rel_C_sf"/>
</dbReference>
<sequence>MIRYDADFVLFTSFLPATMHDDVPRKSQRATRKGRERRDKILEVASEVFRENGFEATSMSQIAALAGGSKGTLYNYFPSKEDLLLAVLLTGAQRFTEQVLTKLDYEGDIREELRRFLLPMLSNLYSKQTAQLLRIVVSVGGHSDIGKRFMDMLDDQIWDGVKRFFARHIERGTLRKLDPTLMVEHFRCLSESEIVLLLMGAMEPWSEERIQNETEHILDMFLHVYQLDPAS</sequence>
<dbReference type="SUPFAM" id="SSF46689">
    <property type="entry name" value="Homeodomain-like"/>
    <property type="match status" value="1"/>
</dbReference>
<dbReference type="InterPro" id="IPR039536">
    <property type="entry name" value="TetR_C_Proteobacteria"/>
</dbReference>
<protein>
    <submittedName>
        <fullName evidence="4">TetR/AcrR family transcriptional regulator</fullName>
    </submittedName>
</protein>
<dbReference type="Proteomes" id="UP000826050">
    <property type="component" value="Chromosome"/>
</dbReference>
<dbReference type="PANTHER" id="PTHR30055:SF119">
    <property type="entry name" value="NALC"/>
    <property type="match status" value="1"/>
</dbReference>
<evidence type="ECO:0000256" key="2">
    <source>
        <dbReference type="PROSITE-ProRule" id="PRU00335"/>
    </source>
</evidence>
<keyword evidence="1 2" id="KW-0238">DNA-binding</keyword>
<dbReference type="InterPro" id="IPR050109">
    <property type="entry name" value="HTH-type_TetR-like_transc_reg"/>
</dbReference>
<dbReference type="PANTHER" id="PTHR30055">
    <property type="entry name" value="HTH-TYPE TRANSCRIPTIONAL REGULATOR RUTR"/>
    <property type="match status" value="1"/>
</dbReference>
<evidence type="ECO:0000313" key="5">
    <source>
        <dbReference type="Proteomes" id="UP000826050"/>
    </source>
</evidence>
<evidence type="ECO:0000259" key="3">
    <source>
        <dbReference type="PROSITE" id="PS50977"/>
    </source>
</evidence>
<dbReference type="PROSITE" id="PS50977">
    <property type="entry name" value="HTH_TETR_2"/>
    <property type="match status" value="1"/>
</dbReference>
<dbReference type="SUPFAM" id="SSF48498">
    <property type="entry name" value="Tetracyclin repressor-like, C-terminal domain"/>
    <property type="match status" value="1"/>
</dbReference>
<name>A0ABX8ST68_9BURK</name>
<dbReference type="Pfam" id="PF00440">
    <property type="entry name" value="TetR_N"/>
    <property type="match status" value="1"/>
</dbReference>
<dbReference type="PRINTS" id="PR00455">
    <property type="entry name" value="HTHTETR"/>
</dbReference>
<dbReference type="Gene3D" id="1.10.10.60">
    <property type="entry name" value="Homeodomain-like"/>
    <property type="match status" value="1"/>
</dbReference>
<dbReference type="Pfam" id="PF14246">
    <property type="entry name" value="TetR_C_7"/>
    <property type="match status" value="1"/>
</dbReference>
<dbReference type="Gene3D" id="1.10.357.10">
    <property type="entry name" value="Tetracycline Repressor, domain 2"/>
    <property type="match status" value="1"/>
</dbReference>
<evidence type="ECO:0000313" key="4">
    <source>
        <dbReference type="EMBL" id="QXX79233.1"/>
    </source>
</evidence>